<dbReference type="OrthoDB" id="327125at2"/>
<comment type="caution">
    <text evidence="2">The sequence shown here is derived from an EMBL/GenBank/DDBJ whole genome shotgun (WGS) entry which is preliminary data.</text>
</comment>
<keyword evidence="1" id="KW-1133">Transmembrane helix</keyword>
<evidence type="ECO:0000313" key="3">
    <source>
        <dbReference type="Proteomes" id="UP000232196"/>
    </source>
</evidence>
<dbReference type="AlphaFoldDB" id="A0A2M9XCW1"/>
<keyword evidence="3" id="KW-1185">Reference proteome</keyword>
<accession>A0A2M9XCW1</accession>
<name>A0A2M9XCW1_9LEPT</name>
<dbReference type="EMBL" id="NPDN01000005">
    <property type="protein sequence ID" value="PJZ25536.1"/>
    <property type="molecule type" value="Genomic_DNA"/>
</dbReference>
<evidence type="ECO:0000256" key="1">
    <source>
        <dbReference type="SAM" id="Phobius"/>
    </source>
</evidence>
<organism evidence="2 3">
    <name type="scientific">Leptospira hartskeerlii</name>
    <dbReference type="NCBI Taxonomy" id="2023177"/>
    <lineage>
        <taxon>Bacteria</taxon>
        <taxon>Pseudomonadati</taxon>
        <taxon>Spirochaetota</taxon>
        <taxon>Spirochaetia</taxon>
        <taxon>Leptospirales</taxon>
        <taxon>Leptospiraceae</taxon>
        <taxon>Leptospira</taxon>
    </lineage>
</organism>
<dbReference type="Proteomes" id="UP000232196">
    <property type="component" value="Unassembled WGS sequence"/>
</dbReference>
<keyword evidence="1" id="KW-0812">Transmembrane</keyword>
<dbReference type="RefSeq" id="WP_100706896.1">
    <property type="nucleotide sequence ID" value="NZ_NPDL01000011.1"/>
</dbReference>
<keyword evidence="1" id="KW-0472">Membrane</keyword>
<protein>
    <submittedName>
        <fullName evidence="2">DUF1318 domain-containing protein</fullName>
    </submittedName>
</protein>
<reference evidence="2 3" key="1">
    <citation type="submission" date="2017-07" db="EMBL/GenBank/DDBJ databases">
        <title>Leptospira spp. isolated from tropical soils.</title>
        <authorList>
            <person name="Thibeaux R."/>
            <person name="Iraola G."/>
            <person name="Ferres I."/>
            <person name="Bierque E."/>
            <person name="Girault D."/>
            <person name="Soupe-Gilbert M.-E."/>
            <person name="Picardeau M."/>
            <person name="Goarant C."/>
        </authorList>
    </citation>
    <scope>NUCLEOTIDE SEQUENCE [LARGE SCALE GENOMIC DNA]</scope>
    <source>
        <strain evidence="2 3">MCA1-C-A1</strain>
    </source>
</reference>
<evidence type="ECO:0000313" key="2">
    <source>
        <dbReference type="EMBL" id="PJZ25536.1"/>
    </source>
</evidence>
<proteinExistence type="predicted"/>
<feature type="transmembrane region" description="Helical" evidence="1">
    <location>
        <begin position="7"/>
        <end position="25"/>
    </location>
</feature>
<gene>
    <name evidence="2" type="ORF">CH357_11540</name>
</gene>
<sequence>MKNIPKSYIIFFAIFPLFVYCPIKAPPITFTQTQTAAEKQMLGEDRNLEKDGWLIASIKTSSSGSEIWERDLIKEEFGNVSNNQFYMALRILAYLARELREYRSLGILAEGLDGKVRWNPKIKEAGAEKISQDPRQKSRIDDLVKLTNENREIVIKEKLKKAFLDPNRTITEKEKISIKESIQTTWLRSADVGEYYEVSAGNWKKKEWIE</sequence>